<dbReference type="InterPro" id="IPR003346">
    <property type="entry name" value="Transposase_20"/>
</dbReference>
<evidence type="ECO:0000259" key="2">
    <source>
        <dbReference type="Pfam" id="PF02371"/>
    </source>
</evidence>
<dbReference type="InterPro" id="IPR047650">
    <property type="entry name" value="Transpos_IS110"/>
</dbReference>
<evidence type="ECO:0000313" key="4">
    <source>
        <dbReference type="Proteomes" id="UP000318825"/>
    </source>
</evidence>
<dbReference type="OrthoDB" id="7410629at2"/>
<dbReference type="GO" id="GO:0004803">
    <property type="term" value="F:transposase activity"/>
    <property type="evidence" value="ECO:0007669"/>
    <property type="project" value="InterPro"/>
</dbReference>
<dbReference type="Pfam" id="PF01548">
    <property type="entry name" value="DEDD_Tnp_IS110"/>
    <property type="match status" value="1"/>
</dbReference>
<dbReference type="GO" id="GO:0006313">
    <property type="term" value="P:DNA transposition"/>
    <property type="evidence" value="ECO:0007669"/>
    <property type="project" value="InterPro"/>
</dbReference>
<feature type="domain" description="Transposase IS116/IS110/IS902 C-terminal" evidence="2">
    <location>
        <begin position="214"/>
        <end position="293"/>
    </location>
</feature>
<accession>A0A4Y3WEX1</accession>
<feature type="domain" description="Transposase IS110-like N-terminal" evidence="1">
    <location>
        <begin position="5"/>
        <end position="151"/>
    </location>
</feature>
<dbReference type="NCBIfam" id="NF033542">
    <property type="entry name" value="transpos_IS110"/>
    <property type="match status" value="1"/>
</dbReference>
<organism evidence="3 4">
    <name type="scientific">Nitrobacter winogradskyi</name>
    <name type="common">Nitrobacter agilis</name>
    <dbReference type="NCBI Taxonomy" id="913"/>
    <lineage>
        <taxon>Bacteria</taxon>
        <taxon>Pseudomonadati</taxon>
        <taxon>Pseudomonadota</taxon>
        <taxon>Alphaproteobacteria</taxon>
        <taxon>Hyphomicrobiales</taxon>
        <taxon>Nitrobacteraceae</taxon>
        <taxon>Nitrobacter</taxon>
    </lineage>
</organism>
<comment type="caution">
    <text evidence="3">The sequence shown here is derived from an EMBL/GenBank/DDBJ whole genome shotgun (WGS) entry which is preliminary data.</text>
</comment>
<reference evidence="3 4" key="1">
    <citation type="submission" date="2019-06" db="EMBL/GenBank/DDBJ databases">
        <title>Whole genome shotgun sequence of Nitrobacter winogradskyi NBRC 14297.</title>
        <authorList>
            <person name="Hosoyama A."/>
            <person name="Uohara A."/>
            <person name="Ohji S."/>
            <person name="Ichikawa N."/>
        </authorList>
    </citation>
    <scope>NUCLEOTIDE SEQUENCE [LARGE SCALE GENOMIC DNA]</scope>
    <source>
        <strain evidence="3 4">NBRC 14297</strain>
    </source>
</reference>
<dbReference type="AlphaFoldDB" id="A0A4Y3WEX1"/>
<sequence length="342" mass="38424">MKQYVGLDVSQKETSVCVVDEAGQIVFEGKAKSDPNTLTELLRKRAPYAERVGFETGAMSGWLWHELRRVDLPVVCIDARHAHAALSVRMNKSDQNDARGLAELVRSGWYREVKVKSEESQKIRAILVARSRLVSIRMDIENQVRSLVKEYGLLLPRAIALPFRRKIIELLGGEHQLSAVIEPLLAIHEQVCQQQGKLDNQVRQLAKSDATTLRLMTVPGVGVVTALTFRHTIDDPSRFRSASTVGAYLGLTPRRHQSGETDTNGKISRWGDRLLRTYLFEAATVLLYRTKKWCSLKAWGMKLAKRIGMKKAKVAIARKIAIILHCIWVDGTSFEWGQVSAA</sequence>
<dbReference type="EMBL" id="BJNF01000119">
    <property type="protein sequence ID" value="GEC17567.1"/>
    <property type="molecule type" value="Genomic_DNA"/>
</dbReference>
<dbReference type="InterPro" id="IPR002525">
    <property type="entry name" value="Transp_IS110-like_N"/>
</dbReference>
<dbReference type="Proteomes" id="UP000318825">
    <property type="component" value="Unassembled WGS sequence"/>
</dbReference>
<gene>
    <name evidence="3" type="ORF">NWI01_34590</name>
</gene>
<protein>
    <submittedName>
        <fullName evidence="3">IS110 family transposase</fullName>
    </submittedName>
</protein>
<dbReference type="PANTHER" id="PTHR33055:SF3">
    <property type="entry name" value="PUTATIVE TRANSPOSASE FOR IS117-RELATED"/>
    <property type="match status" value="1"/>
</dbReference>
<dbReference type="RefSeq" id="WP_141385293.1">
    <property type="nucleotide sequence ID" value="NZ_BJNF01000119.1"/>
</dbReference>
<evidence type="ECO:0000313" key="3">
    <source>
        <dbReference type="EMBL" id="GEC17567.1"/>
    </source>
</evidence>
<dbReference type="PANTHER" id="PTHR33055">
    <property type="entry name" value="TRANSPOSASE FOR INSERTION SEQUENCE ELEMENT IS1111A"/>
    <property type="match status" value="1"/>
</dbReference>
<name>A0A4Y3WEX1_NITWI</name>
<dbReference type="Pfam" id="PF02371">
    <property type="entry name" value="Transposase_20"/>
    <property type="match status" value="1"/>
</dbReference>
<evidence type="ECO:0000259" key="1">
    <source>
        <dbReference type="Pfam" id="PF01548"/>
    </source>
</evidence>
<proteinExistence type="predicted"/>
<dbReference type="GO" id="GO:0003677">
    <property type="term" value="F:DNA binding"/>
    <property type="evidence" value="ECO:0007669"/>
    <property type="project" value="InterPro"/>
</dbReference>